<gene>
    <name evidence="3" type="ORF">Q4481_15265</name>
</gene>
<dbReference type="RefSeq" id="WP_304377251.1">
    <property type="nucleotide sequence ID" value="NZ_JAUOZU010000010.1"/>
</dbReference>
<dbReference type="Gene3D" id="3.10.180.10">
    <property type="entry name" value="2,3-Dihydroxybiphenyl 1,2-Dioxygenase, domain 1"/>
    <property type="match status" value="2"/>
</dbReference>
<dbReference type="EMBL" id="JAUOZU010000010">
    <property type="protein sequence ID" value="MDO6965325.1"/>
    <property type="molecule type" value="Genomic_DNA"/>
</dbReference>
<organism evidence="3 4">
    <name type="scientific">Rhizobium alvei</name>
    <dbReference type="NCBI Taxonomy" id="1132659"/>
    <lineage>
        <taxon>Bacteria</taxon>
        <taxon>Pseudomonadati</taxon>
        <taxon>Pseudomonadota</taxon>
        <taxon>Alphaproteobacteria</taxon>
        <taxon>Hyphomicrobiales</taxon>
        <taxon>Rhizobiaceae</taxon>
        <taxon>Rhizobium/Agrobacterium group</taxon>
        <taxon>Rhizobium</taxon>
    </lineage>
</organism>
<protein>
    <recommendedName>
        <fullName evidence="2">VOC domain-containing protein</fullName>
    </recommendedName>
</protein>
<evidence type="ECO:0000259" key="2">
    <source>
        <dbReference type="PROSITE" id="PS51819"/>
    </source>
</evidence>
<dbReference type="InterPro" id="IPR037523">
    <property type="entry name" value="VOC_core"/>
</dbReference>
<comment type="caution">
    <text evidence="3">The sequence shown here is derived from an EMBL/GenBank/DDBJ whole genome shotgun (WGS) entry which is preliminary data.</text>
</comment>
<evidence type="ECO:0000256" key="1">
    <source>
        <dbReference type="SAM" id="MobiDB-lite"/>
    </source>
</evidence>
<keyword evidence="4" id="KW-1185">Reference proteome</keyword>
<dbReference type="InterPro" id="IPR029068">
    <property type="entry name" value="Glyas_Bleomycin-R_OHBP_Dase"/>
</dbReference>
<reference evidence="3" key="2">
    <citation type="submission" date="2023-07" db="EMBL/GenBank/DDBJ databases">
        <authorList>
            <person name="Shen H."/>
        </authorList>
    </citation>
    <scope>NUCLEOTIDE SEQUENCE</scope>
    <source>
        <strain evidence="3">TNR-22</strain>
    </source>
</reference>
<dbReference type="PROSITE" id="PS51819">
    <property type="entry name" value="VOC"/>
    <property type="match status" value="1"/>
</dbReference>
<feature type="domain" description="VOC" evidence="2">
    <location>
        <begin position="152"/>
        <end position="274"/>
    </location>
</feature>
<evidence type="ECO:0000313" key="4">
    <source>
        <dbReference type="Proteomes" id="UP001174932"/>
    </source>
</evidence>
<dbReference type="SUPFAM" id="SSF54593">
    <property type="entry name" value="Glyoxalase/Bleomycin resistance protein/Dihydroxybiphenyl dioxygenase"/>
    <property type="match status" value="1"/>
</dbReference>
<evidence type="ECO:0000313" key="3">
    <source>
        <dbReference type="EMBL" id="MDO6965325.1"/>
    </source>
</evidence>
<accession>A0ABT8YNM9</accession>
<name>A0ABT8YNM9_9HYPH</name>
<dbReference type="InterPro" id="IPR004360">
    <property type="entry name" value="Glyas_Fos-R_dOase_dom"/>
</dbReference>
<sequence>MAIIGIESLIYGVPDLAESTRFFEDFGLVLAESDETYSHFQLDEGSHVVLRKVDDPSLPKSVLRDYGVKEVIWGVDKAENLEKLVASLAVDREVRRDADGTAHFMTDCGLAMGLRLYERKKVVYAPDPLNAPGNVHRLNNSRKWKTRARPKTITHVVFAVEDFVKSFRFMEERLNFRLSEHQLGFGIYMRCDGANDHHSLFFLDQNAAGAPGYPVFHHANFGVEDIDEMMIGGNYMTRKGWTYGFLGTGRHRIASALFCYIKCPAGGEAEYGADSDYLDDGYVPREWNALFGTQIWMTNPPAFIANNPPEWIVRYMPEGFPAHIRSKADLPPPPPRGPAPAGNANA</sequence>
<dbReference type="Proteomes" id="UP001174932">
    <property type="component" value="Unassembled WGS sequence"/>
</dbReference>
<reference evidence="3" key="1">
    <citation type="journal article" date="2015" name="Int. J. Syst. Evol. Microbiol.">
        <title>Rhizobium alvei sp. nov., isolated from a freshwater river.</title>
        <authorList>
            <person name="Sheu S.Y."/>
            <person name="Huang H.W."/>
            <person name="Young C.C."/>
            <person name="Chen W.M."/>
        </authorList>
    </citation>
    <scope>NUCLEOTIDE SEQUENCE</scope>
    <source>
        <strain evidence="3">TNR-22</strain>
    </source>
</reference>
<proteinExistence type="predicted"/>
<dbReference type="Pfam" id="PF00903">
    <property type="entry name" value="Glyoxalase"/>
    <property type="match status" value="1"/>
</dbReference>
<feature type="region of interest" description="Disordered" evidence="1">
    <location>
        <begin position="326"/>
        <end position="346"/>
    </location>
</feature>